<name>A0ABW6ETL1_9ACTN</name>
<evidence type="ECO:0000256" key="1">
    <source>
        <dbReference type="ARBA" id="ARBA00023015"/>
    </source>
</evidence>
<keyword evidence="5" id="KW-1185">Reference proteome</keyword>
<evidence type="ECO:0000256" key="2">
    <source>
        <dbReference type="ARBA" id="ARBA00023163"/>
    </source>
</evidence>
<protein>
    <submittedName>
        <fullName evidence="4">GlxA family transcriptional regulator</fullName>
    </submittedName>
</protein>
<dbReference type="PANTHER" id="PTHR43130">
    <property type="entry name" value="ARAC-FAMILY TRANSCRIPTIONAL REGULATOR"/>
    <property type="match status" value="1"/>
</dbReference>
<dbReference type="SUPFAM" id="SSF52317">
    <property type="entry name" value="Class I glutamine amidotransferase-like"/>
    <property type="match status" value="1"/>
</dbReference>
<comment type="caution">
    <text evidence="4">The sequence shown here is derived from an EMBL/GenBank/DDBJ whole genome shotgun (WGS) entry which is preliminary data.</text>
</comment>
<keyword evidence="1" id="KW-0805">Transcription regulation</keyword>
<feature type="domain" description="HTH araC/xylS-type" evidence="3">
    <location>
        <begin position="225"/>
        <end position="323"/>
    </location>
</feature>
<dbReference type="InterPro" id="IPR029062">
    <property type="entry name" value="Class_I_gatase-like"/>
</dbReference>
<dbReference type="PANTHER" id="PTHR43130:SF3">
    <property type="entry name" value="HTH-TYPE TRANSCRIPTIONAL REGULATOR RV1931C"/>
    <property type="match status" value="1"/>
</dbReference>
<dbReference type="Pfam" id="PF12833">
    <property type="entry name" value="HTH_18"/>
    <property type="match status" value="1"/>
</dbReference>
<dbReference type="Proteomes" id="UP001598352">
    <property type="component" value="Unassembled WGS sequence"/>
</dbReference>
<dbReference type="Gene3D" id="3.40.50.880">
    <property type="match status" value="1"/>
</dbReference>
<sequence>MTSIPSAATSAAAPPAHRVVVLALDGVYPFELSIPNRVFPYVEGAYKVVTCAVTDDRTVTTNADFTITVGSGPEALDTAHTVIVPPYDSACISAELPEPVRAALARIRPGTRIVSICSGAFTLAAAGLLDGRPATTHWVLADLFRRMFPRIALDPGVLFVDDGDVLTSAGAASGLDVCLHLIRSDHGSAVANQVARQCVVPPWREGGQAQYIEQPVPQTGASGTVATQAWALEILERPLSLAELAAHAGTSPRTFARHFQDEMGMSPGRWLIQQRVRRACHLLETTDLPVDRIAGEVGFATGASLRQHLHAVIGVSPKAYRNTFRARATAMGT</sequence>
<dbReference type="RefSeq" id="WP_382761908.1">
    <property type="nucleotide sequence ID" value="NZ_JBHXKZ010000001.1"/>
</dbReference>
<dbReference type="InterPro" id="IPR018060">
    <property type="entry name" value="HTH_AraC"/>
</dbReference>
<proteinExistence type="predicted"/>
<evidence type="ECO:0000313" key="5">
    <source>
        <dbReference type="Proteomes" id="UP001598352"/>
    </source>
</evidence>
<dbReference type="SMART" id="SM00342">
    <property type="entry name" value="HTH_ARAC"/>
    <property type="match status" value="1"/>
</dbReference>
<dbReference type="SUPFAM" id="SSF46689">
    <property type="entry name" value="Homeodomain-like"/>
    <property type="match status" value="2"/>
</dbReference>
<dbReference type="EMBL" id="JBHXKZ010000001">
    <property type="protein sequence ID" value="MFD4821303.1"/>
    <property type="molecule type" value="Genomic_DNA"/>
</dbReference>
<dbReference type="InterPro" id="IPR052158">
    <property type="entry name" value="INH-QAR"/>
</dbReference>
<dbReference type="PROSITE" id="PS01124">
    <property type="entry name" value="HTH_ARAC_FAMILY_2"/>
    <property type="match status" value="1"/>
</dbReference>
<organism evidence="4 5">
    <name type="scientific">Streptomyces rubiginosohelvolus</name>
    <dbReference type="NCBI Taxonomy" id="67362"/>
    <lineage>
        <taxon>Bacteria</taxon>
        <taxon>Bacillati</taxon>
        <taxon>Actinomycetota</taxon>
        <taxon>Actinomycetes</taxon>
        <taxon>Kitasatosporales</taxon>
        <taxon>Streptomycetaceae</taxon>
        <taxon>Streptomyces</taxon>
    </lineage>
</organism>
<keyword evidence="2" id="KW-0804">Transcription</keyword>
<evidence type="ECO:0000313" key="4">
    <source>
        <dbReference type="EMBL" id="MFD4821303.1"/>
    </source>
</evidence>
<dbReference type="InterPro" id="IPR009057">
    <property type="entry name" value="Homeodomain-like_sf"/>
</dbReference>
<dbReference type="CDD" id="cd03137">
    <property type="entry name" value="GATase1_AraC_1"/>
    <property type="match status" value="1"/>
</dbReference>
<accession>A0ABW6ETL1</accession>
<evidence type="ECO:0000259" key="3">
    <source>
        <dbReference type="PROSITE" id="PS01124"/>
    </source>
</evidence>
<dbReference type="Pfam" id="PF01965">
    <property type="entry name" value="DJ-1_PfpI"/>
    <property type="match status" value="1"/>
</dbReference>
<gene>
    <name evidence="4" type="ORF">ACFWOQ_01875</name>
</gene>
<dbReference type="Gene3D" id="1.10.10.60">
    <property type="entry name" value="Homeodomain-like"/>
    <property type="match status" value="1"/>
</dbReference>
<reference evidence="4 5" key="1">
    <citation type="submission" date="2024-09" db="EMBL/GenBank/DDBJ databases">
        <title>The Natural Products Discovery Center: Release of the First 8490 Sequenced Strains for Exploring Actinobacteria Biosynthetic Diversity.</title>
        <authorList>
            <person name="Kalkreuter E."/>
            <person name="Kautsar S.A."/>
            <person name="Yang D."/>
            <person name="Bader C.D."/>
            <person name="Teijaro C.N."/>
            <person name="Fluegel L."/>
            <person name="Davis C.M."/>
            <person name="Simpson J.R."/>
            <person name="Lauterbach L."/>
            <person name="Steele A.D."/>
            <person name="Gui C."/>
            <person name="Meng S."/>
            <person name="Li G."/>
            <person name="Viehrig K."/>
            <person name="Ye F."/>
            <person name="Su P."/>
            <person name="Kiefer A.F."/>
            <person name="Nichols A."/>
            <person name="Cepeda A.J."/>
            <person name="Yan W."/>
            <person name="Fan B."/>
            <person name="Jiang Y."/>
            <person name="Adhikari A."/>
            <person name="Zheng C.-J."/>
            <person name="Schuster L."/>
            <person name="Cowan T.M."/>
            <person name="Smanski M.J."/>
            <person name="Chevrette M.G."/>
            <person name="De Carvalho L.P.S."/>
            <person name="Shen B."/>
        </authorList>
    </citation>
    <scope>NUCLEOTIDE SEQUENCE [LARGE SCALE GENOMIC DNA]</scope>
    <source>
        <strain evidence="4 5">NPDC058428</strain>
    </source>
</reference>
<dbReference type="InterPro" id="IPR002818">
    <property type="entry name" value="DJ-1/PfpI"/>
</dbReference>